<dbReference type="InterPro" id="IPR036951">
    <property type="entry name" value="ArAA_hydroxylase_sf"/>
</dbReference>
<dbReference type="InterPro" id="IPR019774">
    <property type="entry name" value="Aromatic-AA_hydroxylase_C"/>
</dbReference>
<evidence type="ECO:0000256" key="6">
    <source>
        <dbReference type="ARBA" id="ARBA00023033"/>
    </source>
</evidence>
<protein>
    <submittedName>
        <fullName evidence="8">Phenylalanine-4-hydroxylase</fullName>
        <ecNumber evidence="8">1.14.16.1</ecNumber>
    </submittedName>
</protein>
<sequence length="309" mass="34460">MRETVFYLILAGLADLFAENRRGYSRTERTYCQRRSIPSGDDLRNLGNSRRGLIAMTVGLDVRSERERVARACRPGQPLPEFLYSSDEDILWTRVFATLRAMHEQLACADYRCAARVVQLPAERVPQMSEVSHMLRSLTGFALAPAIGSQPGRLFYGPMADGILHATPDVRPVTEQSFSPDPDVIHELVGHAVILADPEFAELYRCFGRAANRATSDEERAAIARLFWFTLEVGVVAEKGHPRAYGAAILSSVTEMESFVKADLREFRVEDILAADIDDSICQPLLFVADSVSRMMAEVTSFLRTRIGS</sequence>
<evidence type="ECO:0000313" key="9">
    <source>
        <dbReference type="Proteomes" id="UP001251217"/>
    </source>
</evidence>
<accession>A0ABU1XIC4</accession>
<comment type="caution">
    <text evidence="8">The sequence shown here is derived from an EMBL/GenBank/DDBJ whole genome shotgun (WGS) entry which is preliminary data.</text>
</comment>
<keyword evidence="4 8" id="KW-0560">Oxidoreductase</keyword>
<keyword evidence="5" id="KW-0408">Iron</keyword>
<dbReference type="EC" id="1.14.16.1" evidence="8"/>
<dbReference type="InterPro" id="IPR001273">
    <property type="entry name" value="ArAA_hydroxylase"/>
</dbReference>
<dbReference type="EMBL" id="JAVDWW010000005">
    <property type="protein sequence ID" value="MDR7169712.1"/>
    <property type="molecule type" value="Genomic_DNA"/>
</dbReference>
<evidence type="ECO:0000256" key="1">
    <source>
        <dbReference type="ARBA" id="ARBA00001954"/>
    </source>
</evidence>
<dbReference type="Proteomes" id="UP001251217">
    <property type="component" value="Unassembled WGS sequence"/>
</dbReference>
<name>A0ABU1XIC4_9NOCA</name>
<dbReference type="GO" id="GO:0004505">
    <property type="term" value="F:phenylalanine 4-monooxygenase activity"/>
    <property type="evidence" value="ECO:0007669"/>
    <property type="project" value="UniProtKB-EC"/>
</dbReference>
<dbReference type="PROSITE" id="PS51410">
    <property type="entry name" value="BH4_AAA_HYDROXYL_2"/>
    <property type="match status" value="1"/>
</dbReference>
<evidence type="ECO:0000256" key="4">
    <source>
        <dbReference type="ARBA" id="ARBA00023002"/>
    </source>
</evidence>
<comment type="cofactor">
    <cofactor evidence="1">
        <name>Fe(2+)</name>
        <dbReference type="ChEBI" id="CHEBI:29033"/>
    </cofactor>
</comment>
<dbReference type="SUPFAM" id="SSF56534">
    <property type="entry name" value="Aromatic aminoacid monoxygenases, catalytic and oligomerization domains"/>
    <property type="match status" value="1"/>
</dbReference>
<dbReference type="PANTHER" id="PTHR11473:SF24">
    <property type="entry name" value="PHENYLALANINE-4-HYDROXYLASE"/>
    <property type="match status" value="1"/>
</dbReference>
<dbReference type="InterPro" id="IPR036329">
    <property type="entry name" value="Aro-AA_hydroxylase_C_sf"/>
</dbReference>
<evidence type="ECO:0000313" key="8">
    <source>
        <dbReference type="EMBL" id="MDR7169712.1"/>
    </source>
</evidence>
<proteinExistence type="inferred from homology"/>
<reference evidence="8 9" key="1">
    <citation type="submission" date="2023-07" db="EMBL/GenBank/DDBJ databases">
        <title>Sorghum-associated microbial communities from plants grown in Nebraska, USA.</title>
        <authorList>
            <person name="Schachtman D."/>
        </authorList>
    </citation>
    <scope>NUCLEOTIDE SEQUENCE [LARGE SCALE GENOMIC DNA]</scope>
    <source>
        <strain evidence="8 9">4272</strain>
    </source>
</reference>
<dbReference type="RefSeq" id="WP_310402992.1">
    <property type="nucleotide sequence ID" value="NZ_JAVDWW010000005.1"/>
</dbReference>
<keyword evidence="6" id="KW-0503">Monooxygenase</keyword>
<keyword evidence="3" id="KW-0479">Metal-binding</keyword>
<evidence type="ECO:0000259" key="7">
    <source>
        <dbReference type="PROSITE" id="PS51410"/>
    </source>
</evidence>
<comment type="similarity">
    <text evidence="2">Belongs to the biopterin-dependent aromatic amino acid hydroxylase family.</text>
</comment>
<evidence type="ECO:0000256" key="2">
    <source>
        <dbReference type="ARBA" id="ARBA00009712"/>
    </source>
</evidence>
<dbReference type="Pfam" id="PF00351">
    <property type="entry name" value="Biopterin_H"/>
    <property type="match status" value="1"/>
</dbReference>
<evidence type="ECO:0000256" key="5">
    <source>
        <dbReference type="ARBA" id="ARBA00023004"/>
    </source>
</evidence>
<gene>
    <name evidence="8" type="ORF">J2W56_003456</name>
</gene>
<organism evidence="8 9">
    <name type="scientific">Nocardia kruczakiae</name>
    <dbReference type="NCBI Taxonomy" id="261477"/>
    <lineage>
        <taxon>Bacteria</taxon>
        <taxon>Bacillati</taxon>
        <taxon>Actinomycetota</taxon>
        <taxon>Actinomycetes</taxon>
        <taxon>Mycobacteriales</taxon>
        <taxon>Nocardiaceae</taxon>
        <taxon>Nocardia</taxon>
    </lineage>
</organism>
<keyword evidence="9" id="KW-1185">Reference proteome</keyword>
<dbReference type="PANTHER" id="PTHR11473">
    <property type="entry name" value="AROMATIC AMINO ACID HYDROXYLASE"/>
    <property type="match status" value="1"/>
</dbReference>
<dbReference type="Gene3D" id="1.10.800.10">
    <property type="entry name" value="Aromatic amino acid hydroxylase"/>
    <property type="match status" value="1"/>
</dbReference>
<feature type="domain" description="Biopterin-dependent aromatic amino acid hydroxylase family profile" evidence="7">
    <location>
        <begin position="76"/>
        <end position="309"/>
    </location>
</feature>
<evidence type="ECO:0000256" key="3">
    <source>
        <dbReference type="ARBA" id="ARBA00022723"/>
    </source>
</evidence>